<name>C6JSE2_SORBI</name>
<dbReference type="EMBL" id="GL003052">
    <property type="protein sequence ID" value="EES20486.1"/>
    <property type="molecule type" value="Genomic_DNA"/>
</dbReference>
<proteinExistence type="predicted"/>
<protein>
    <submittedName>
        <fullName evidence="1">Uncharacterized protein</fullName>
    </submittedName>
</protein>
<accession>C6JSE2</accession>
<reference evidence="1" key="1">
    <citation type="journal article" date="2009" name="Nature">
        <title>The Sorghum bicolor genome and the diversification of grasses.</title>
        <authorList>
            <person name="Paterson A.H."/>
            <person name="Bowers J.E."/>
            <person name="Bruggmann R."/>
            <person name="Dubchak I."/>
            <person name="Grimwood J."/>
            <person name="Gundlach H."/>
            <person name="Haberer G."/>
            <person name="Hellsten U."/>
            <person name="Mitros T."/>
            <person name="Poliakov A."/>
            <person name="Schmutz J."/>
            <person name="Spannagl M."/>
            <person name="Tang H."/>
            <person name="Wang X."/>
            <person name="Wicker T."/>
            <person name="Bharti A.K."/>
            <person name="Chapman J."/>
            <person name="Feltus F.A."/>
            <person name="Gowik U."/>
            <person name="Grigoriev I.V."/>
            <person name="Lyons E."/>
            <person name="Maher C.A."/>
            <person name="Martis M."/>
            <person name="Narechania A."/>
            <person name="Otillar R.P."/>
            <person name="Penning B.W."/>
            <person name="Salamov A.A."/>
            <person name="Wang Y."/>
            <person name="Zhang L."/>
            <person name="Carpita N.C."/>
            <person name="Freeling M."/>
            <person name="Gingle A.R."/>
            <person name="Hash C.T."/>
            <person name="Keller B."/>
            <person name="Klein P."/>
            <person name="Kresovich S."/>
            <person name="McCann M.C."/>
            <person name="Ming R."/>
            <person name="Peterson D.G."/>
            <person name="Mehboob-ur-Rahman"/>
            <person name="Ware D."/>
            <person name="Westhoff P."/>
            <person name="Mayer K.F."/>
            <person name="Messing J."/>
            <person name="Rokhsar D.S."/>
        </authorList>
    </citation>
    <scope>NUCLEOTIDE SEQUENCE [LARGE SCALE GENOMIC DNA]</scope>
</reference>
<evidence type="ECO:0000313" key="1">
    <source>
        <dbReference type="EMBL" id="EES20486.1"/>
    </source>
</evidence>
<dbReference type="AlphaFoldDB" id="C6JSE2"/>
<sequence length="56" mass="6300">MQGQASTGLFRPYTLYVAKSIHNQHKISMKIRGQATTTCCKPAPILPSWTRTRPRA</sequence>
<organism evidence="1">
    <name type="scientific">Sorghum bicolor</name>
    <name type="common">Sorghum</name>
    <name type="synonym">Sorghum vulgare</name>
    <dbReference type="NCBI Taxonomy" id="4558"/>
    <lineage>
        <taxon>Eukaryota</taxon>
        <taxon>Viridiplantae</taxon>
        <taxon>Streptophyta</taxon>
        <taxon>Embryophyta</taxon>
        <taxon>Tracheophyta</taxon>
        <taxon>Spermatophyta</taxon>
        <taxon>Magnoliopsida</taxon>
        <taxon>Liliopsida</taxon>
        <taxon>Poales</taxon>
        <taxon>Poaceae</taxon>
        <taxon>PACMAD clade</taxon>
        <taxon>Panicoideae</taxon>
        <taxon>Andropogonodae</taxon>
        <taxon>Andropogoneae</taxon>
        <taxon>Sorghinae</taxon>
        <taxon>Sorghum</taxon>
    </lineage>
</organism>
<dbReference type="HOGENOM" id="CLU_3018119_0_0_1"/>
<gene>
    <name evidence="1" type="primary">Sb0459s002020</name>
    <name evidence="1" type="ORF">SORBIDRAFT_0459s002020</name>
</gene>